<feature type="compositionally biased region" description="Low complexity" evidence="2">
    <location>
        <begin position="363"/>
        <end position="380"/>
    </location>
</feature>
<feature type="compositionally biased region" description="Low complexity" evidence="2">
    <location>
        <begin position="256"/>
        <end position="274"/>
    </location>
</feature>
<feature type="domain" description="PID" evidence="3">
    <location>
        <begin position="25"/>
        <end position="150"/>
    </location>
</feature>
<protein>
    <submittedName>
        <fullName evidence="4">SH2 domain-containing protein 5</fullName>
    </submittedName>
</protein>
<dbReference type="SUPFAM" id="SSF50729">
    <property type="entry name" value="PH domain-like"/>
    <property type="match status" value="1"/>
</dbReference>
<feature type="compositionally biased region" description="Polar residues" evidence="2">
    <location>
        <begin position="197"/>
        <end position="206"/>
    </location>
</feature>
<sequence>MRDTMTARLTRPRSKLRVEIVLSTYIGTFSVSGSDKDVRERQMESQLEHMRNAQERRPVQLVISAAGVKVILPENNNVFMEHSLKRIWYATCDPEHQQFSFLAREPKTSAEVQYCHAFVTQTPEQAEELIALIGEAFKSTYTEQQQQQPQNGKDAKEAAQQPKKQPTFHELIEQQVLQQQAKFREIEQEAQSALQQTLNQIATPTPFSERAQSRMEERRRQSEDLTLANFSAAAARRDWAKHEIHRVKHSPDRSTNNNHSSNSSNSNSPASNPNRRSEIPTRQSTPKTSPFKRNSVPPQVSLSSSQPHPLSALAIKESLESKAGSKGSKFKGSPVTALKNEIDRRLSMSNGEEPPPPPPPSLVPVEPQQSKQQHQQHASSMANRPLPLPPDEIRSPQRSRHRSPQQQATPSLSGRDLPPTPLHANQRWQHHPMQHQRSLDDYHLPRSSTSPQVMASSRPPSGVAGAGNPAVRLRDSPRRRQPRPMSEIATSSSGHGGARPGGSSYYEQQRQSLLSNFTASFNLQPHAEGEQQAAGSLRADGMYIYGPGPAPAPREAEAYSLATARMEPTLVVGGAGGGSKRGSWAQEEAVSLSPSRQQFYQQQAQTHHNHNGKTIITGNGHREASPSSSSSSSSPALGSHQNPAASRQHGSPQHLSSSSPSHALSSTLQETAVLRYQNDSQFVSPSAAGKQGPG</sequence>
<feature type="compositionally biased region" description="Pro residues" evidence="2">
    <location>
        <begin position="353"/>
        <end position="362"/>
    </location>
</feature>
<keyword evidence="1" id="KW-0175">Coiled coil</keyword>
<name>A0AAV4FA52_9GAST</name>
<comment type="caution">
    <text evidence="4">The sequence shown here is derived from an EMBL/GenBank/DDBJ whole genome shotgun (WGS) entry which is preliminary data.</text>
</comment>
<feature type="compositionally biased region" description="Low complexity" evidence="2">
    <location>
        <begin position="625"/>
        <end position="635"/>
    </location>
</feature>
<evidence type="ECO:0000256" key="1">
    <source>
        <dbReference type="SAM" id="Coils"/>
    </source>
</evidence>
<dbReference type="AlphaFoldDB" id="A0AAV4FA52"/>
<feature type="region of interest" description="Disordered" evidence="2">
    <location>
        <begin position="245"/>
        <end position="511"/>
    </location>
</feature>
<dbReference type="SMART" id="SM00462">
    <property type="entry name" value="PTB"/>
    <property type="match status" value="1"/>
</dbReference>
<evidence type="ECO:0000313" key="5">
    <source>
        <dbReference type="Proteomes" id="UP000762676"/>
    </source>
</evidence>
<feature type="compositionally biased region" description="Polar residues" evidence="2">
    <location>
        <begin position="446"/>
        <end position="459"/>
    </location>
</feature>
<feature type="compositionally biased region" description="Basic and acidic residues" evidence="2">
    <location>
        <begin position="211"/>
        <end position="223"/>
    </location>
</feature>
<feature type="region of interest" description="Disordered" evidence="2">
    <location>
        <begin position="141"/>
        <end position="165"/>
    </location>
</feature>
<feature type="compositionally biased region" description="Low complexity" evidence="2">
    <location>
        <begin position="648"/>
        <end position="669"/>
    </location>
</feature>
<organism evidence="4 5">
    <name type="scientific">Elysia marginata</name>
    <dbReference type="NCBI Taxonomy" id="1093978"/>
    <lineage>
        <taxon>Eukaryota</taxon>
        <taxon>Metazoa</taxon>
        <taxon>Spiralia</taxon>
        <taxon>Lophotrochozoa</taxon>
        <taxon>Mollusca</taxon>
        <taxon>Gastropoda</taxon>
        <taxon>Heterobranchia</taxon>
        <taxon>Euthyneura</taxon>
        <taxon>Panpulmonata</taxon>
        <taxon>Sacoglossa</taxon>
        <taxon>Placobranchoidea</taxon>
        <taxon>Plakobranchidae</taxon>
        <taxon>Elysia</taxon>
    </lineage>
</organism>
<dbReference type="Gene3D" id="2.30.29.30">
    <property type="entry name" value="Pleckstrin-homology domain (PH domain)/Phosphotyrosine-binding domain (PTB)"/>
    <property type="match status" value="1"/>
</dbReference>
<feature type="compositionally biased region" description="Low complexity" evidence="2">
    <location>
        <begin position="321"/>
        <end position="333"/>
    </location>
</feature>
<evidence type="ECO:0000313" key="4">
    <source>
        <dbReference type="EMBL" id="GFR69655.1"/>
    </source>
</evidence>
<feature type="coiled-coil region" evidence="1">
    <location>
        <begin position="169"/>
        <end position="196"/>
    </location>
</feature>
<feature type="region of interest" description="Disordered" evidence="2">
    <location>
        <begin position="572"/>
        <end position="694"/>
    </location>
</feature>
<feature type="compositionally biased region" description="Low complexity" evidence="2">
    <location>
        <begin position="295"/>
        <end position="311"/>
    </location>
</feature>
<dbReference type="Pfam" id="PF00640">
    <property type="entry name" value="PID"/>
    <property type="match status" value="1"/>
</dbReference>
<evidence type="ECO:0000256" key="2">
    <source>
        <dbReference type="SAM" id="MobiDB-lite"/>
    </source>
</evidence>
<keyword evidence="5" id="KW-1185">Reference proteome</keyword>
<dbReference type="PANTHER" id="PTHR15832">
    <property type="entry name" value="SHC (SRC HOMOLOGY DOMAIN C-TERMINAL) ADAPTOR HOMOLOG"/>
    <property type="match status" value="1"/>
</dbReference>
<dbReference type="PANTHER" id="PTHR15832:SF2">
    <property type="entry name" value="SH2 DOMAIN-CONTAINING PROTEIN"/>
    <property type="match status" value="1"/>
</dbReference>
<feature type="compositionally biased region" description="Polar residues" evidence="2">
    <location>
        <begin position="280"/>
        <end position="292"/>
    </location>
</feature>
<dbReference type="Proteomes" id="UP000762676">
    <property type="component" value="Unassembled WGS sequence"/>
</dbReference>
<evidence type="ECO:0000259" key="3">
    <source>
        <dbReference type="PROSITE" id="PS01179"/>
    </source>
</evidence>
<gene>
    <name evidence="4" type="ORF">ElyMa_002055400</name>
</gene>
<proteinExistence type="predicted"/>
<feature type="region of interest" description="Disordered" evidence="2">
    <location>
        <begin position="197"/>
        <end position="223"/>
    </location>
</feature>
<dbReference type="InterPro" id="IPR011993">
    <property type="entry name" value="PH-like_dom_sf"/>
</dbReference>
<reference evidence="4 5" key="1">
    <citation type="journal article" date="2021" name="Elife">
        <title>Chloroplast acquisition without the gene transfer in kleptoplastic sea slugs, Plakobranchus ocellatus.</title>
        <authorList>
            <person name="Maeda T."/>
            <person name="Takahashi S."/>
            <person name="Yoshida T."/>
            <person name="Shimamura S."/>
            <person name="Takaki Y."/>
            <person name="Nagai Y."/>
            <person name="Toyoda A."/>
            <person name="Suzuki Y."/>
            <person name="Arimoto A."/>
            <person name="Ishii H."/>
            <person name="Satoh N."/>
            <person name="Nishiyama T."/>
            <person name="Hasebe M."/>
            <person name="Maruyama T."/>
            <person name="Minagawa J."/>
            <person name="Obokata J."/>
            <person name="Shigenobu S."/>
        </authorList>
    </citation>
    <scope>NUCLEOTIDE SEQUENCE [LARGE SCALE GENOMIC DNA]</scope>
</reference>
<dbReference type="EMBL" id="BMAT01004166">
    <property type="protein sequence ID" value="GFR69655.1"/>
    <property type="molecule type" value="Genomic_DNA"/>
</dbReference>
<accession>A0AAV4FA52</accession>
<dbReference type="InterPro" id="IPR006020">
    <property type="entry name" value="PTB/PI_dom"/>
</dbReference>
<dbReference type="PROSITE" id="PS01179">
    <property type="entry name" value="PID"/>
    <property type="match status" value="1"/>
</dbReference>